<protein>
    <submittedName>
        <fullName evidence="1">Uncharacterized protein</fullName>
    </submittedName>
</protein>
<dbReference type="KEGG" id="scy:SCATT_14350"/>
<accession>G8WZ57</accession>
<sequence>MIRVDTDDPELESQLDSRVTYRGEYFTGEVTEMNGDVMVALTTYRDGFEDGPSVEWFPGGGKLSEGVVRKGIPVGPWRMWHVNGELAEEKVFDEAGTGCVVRIRRWSERGDPLPQRSSQG</sequence>
<organism evidence="1 2">
    <name type="scientific">Streptantibioticus cattleyicolor (strain ATCC 35852 / DSM 46488 / JCM 4925 / NBRC 14057 / NRRL 8057)</name>
    <name type="common">Streptomyces cattleya</name>
    <dbReference type="NCBI Taxonomy" id="1003195"/>
    <lineage>
        <taxon>Bacteria</taxon>
        <taxon>Bacillati</taxon>
        <taxon>Actinomycetota</taxon>
        <taxon>Actinomycetes</taxon>
        <taxon>Kitasatosporales</taxon>
        <taxon>Streptomycetaceae</taxon>
        <taxon>Streptantibioticus</taxon>
    </lineage>
</organism>
<dbReference type="PATRIC" id="fig|1003195.11.peg.3015"/>
<evidence type="ECO:0000313" key="2">
    <source>
        <dbReference type="Proteomes" id="UP000007842"/>
    </source>
</evidence>
<dbReference type="HOGENOM" id="CLU_2036728_0_0_11"/>
<dbReference type="SUPFAM" id="SSF82185">
    <property type="entry name" value="Histone H3 K4-specific methyltransferase SET7/9 N-terminal domain"/>
    <property type="match status" value="1"/>
</dbReference>
<keyword evidence="2" id="KW-1185">Reference proteome</keyword>
<dbReference type="OrthoDB" id="4563261at2"/>
<dbReference type="EMBL" id="CP003219">
    <property type="protein sequence ID" value="AEW93806.1"/>
    <property type="molecule type" value="Genomic_DNA"/>
</dbReference>
<dbReference type="KEGG" id="sct:SCAT_1432"/>
<accession>F8JYQ1</accession>
<dbReference type="Gene3D" id="2.20.110.10">
    <property type="entry name" value="Histone H3 K4-specific methyltransferase SET7/9 N-terminal domain"/>
    <property type="match status" value="1"/>
</dbReference>
<reference evidence="2" key="1">
    <citation type="submission" date="2011-12" db="EMBL/GenBank/DDBJ databases">
        <title>Complete genome sequence of Streptomyces cattleya strain DSM 46488.</title>
        <authorList>
            <person name="Ou H.-Y."/>
            <person name="Li P."/>
            <person name="Zhao C."/>
            <person name="O'Hagan D."/>
            <person name="Deng Z."/>
        </authorList>
    </citation>
    <scope>NUCLEOTIDE SEQUENCE [LARGE SCALE GENOMIC DNA]</scope>
    <source>
        <strain evidence="2">ATCC 35852 / DSM 46488 / JCM 4925 / NBRC 14057 / NRRL 8057</strain>
    </source>
</reference>
<dbReference type="eggNOG" id="COG2849">
    <property type="taxonomic scope" value="Bacteria"/>
</dbReference>
<proteinExistence type="predicted"/>
<evidence type="ECO:0000313" key="1">
    <source>
        <dbReference type="EMBL" id="AEW93806.1"/>
    </source>
</evidence>
<dbReference type="STRING" id="1003195.SCATT_14350"/>
<dbReference type="AlphaFoldDB" id="F8JYQ1"/>
<dbReference type="Proteomes" id="UP000007842">
    <property type="component" value="Chromosome"/>
</dbReference>
<name>F8JYQ1_STREN</name>
<gene>
    <name evidence="1" type="ordered locus">SCATT_14350</name>
</gene>